<feature type="domain" description="HTH LytTR-type" evidence="5">
    <location>
        <begin position="136"/>
        <end position="198"/>
    </location>
</feature>
<evidence type="ECO:0000256" key="2">
    <source>
        <dbReference type="ARBA" id="ARBA00024867"/>
    </source>
</evidence>
<evidence type="ECO:0000313" key="6">
    <source>
        <dbReference type="EMBL" id="KNZ40327.1"/>
    </source>
</evidence>
<dbReference type="Pfam" id="PF00072">
    <property type="entry name" value="Response_reg"/>
    <property type="match status" value="1"/>
</dbReference>
<proteinExistence type="predicted"/>
<dbReference type="PANTHER" id="PTHR37299">
    <property type="entry name" value="TRANSCRIPTIONAL REGULATOR-RELATED"/>
    <property type="match status" value="1"/>
</dbReference>
<dbReference type="GO" id="GO:0000156">
    <property type="term" value="F:phosphorelay response regulator activity"/>
    <property type="evidence" value="ECO:0007669"/>
    <property type="project" value="InterPro"/>
</dbReference>
<evidence type="ECO:0000256" key="1">
    <source>
        <dbReference type="ARBA" id="ARBA00018672"/>
    </source>
</evidence>
<keyword evidence="3" id="KW-0597">Phosphoprotein</keyword>
<dbReference type="SMART" id="SM00448">
    <property type="entry name" value="REC"/>
    <property type="match status" value="1"/>
</dbReference>
<evidence type="ECO:0000313" key="7">
    <source>
        <dbReference type="Proteomes" id="UP000036873"/>
    </source>
</evidence>
<evidence type="ECO:0000259" key="5">
    <source>
        <dbReference type="PROSITE" id="PS50930"/>
    </source>
</evidence>
<dbReference type="RefSeq" id="WP_050741831.1">
    <property type="nucleotide sequence ID" value="NZ_LGYO01000067.1"/>
</dbReference>
<dbReference type="PROSITE" id="PS50110">
    <property type="entry name" value="RESPONSE_REGULATORY"/>
    <property type="match status" value="1"/>
</dbReference>
<reference evidence="7" key="1">
    <citation type="submission" date="2015-07" db="EMBL/GenBank/DDBJ databases">
        <title>Draft genome sequence of Acetobacterium bakii DSM 8293, a potential psychrophilic chemical producer through syngas fermentation.</title>
        <authorList>
            <person name="Song Y."/>
            <person name="Hwang S."/>
            <person name="Cho B.-K."/>
        </authorList>
    </citation>
    <scope>NUCLEOTIDE SEQUENCE [LARGE SCALE GENOMIC DNA]</scope>
    <source>
        <strain evidence="7">DSM 8239</strain>
    </source>
</reference>
<dbReference type="InterPro" id="IPR001789">
    <property type="entry name" value="Sig_transdc_resp-reg_receiver"/>
</dbReference>
<dbReference type="Proteomes" id="UP000036873">
    <property type="component" value="Unassembled WGS sequence"/>
</dbReference>
<dbReference type="PROSITE" id="PS50930">
    <property type="entry name" value="HTH_LYTTR"/>
    <property type="match status" value="1"/>
</dbReference>
<dbReference type="InterPro" id="IPR007492">
    <property type="entry name" value="LytTR_DNA-bd_dom"/>
</dbReference>
<dbReference type="InterPro" id="IPR011006">
    <property type="entry name" value="CheY-like_superfamily"/>
</dbReference>
<comment type="function">
    <text evidence="2">May play the central regulatory role in sporulation. It may be an element of the effector pathway responsible for the activation of sporulation genes in response to nutritional stress. Spo0A may act in concert with spo0H (a sigma factor) to control the expression of some genes that are critical to the sporulation process.</text>
</comment>
<dbReference type="STRING" id="52689.AKG39_18210"/>
<keyword evidence="7" id="KW-1185">Reference proteome</keyword>
<dbReference type="SUPFAM" id="SSF52172">
    <property type="entry name" value="CheY-like"/>
    <property type="match status" value="1"/>
</dbReference>
<dbReference type="OrthoDB" id="113975at2"/>
<dbReference type="GO" id="GO:0003677">
    <property type="term" value="F:DNA binding"/>
    <property type="evidence" value="ECO:0007669"/>
    <property type="project" value="InterPro"/>
</dbReference>
<comment type="caution">
    <text evidence="6">The sequence shown here is derived from an EMBL/GenBank/DDBJ whole genome shotgun (WGS) entry which is preliminary data.</text>
</comment>
<dbReference type="SMART" id="SM00850">
    <property type="entry name" value="LytTR"/>
    <property type="match status" value="1"/>
</dbReference>
<organism evidence="6 7">
    <name type="scientific">Acetobacterium bakii</name>
    <dbReference type="NCBI Taxonomy" id="52689"/>
    <lineage>
        <taxon>Bacteria</taxon>
        <taxon>Bacillati</taxon>
        <taxon>Bacillota</taxon>
        <taxon>Clostridia</taxon>
        <taxon>Eubacteriales</taxon>
        <taxon>Eubacteriaceae</taxon>
        <taxon>Acetobacterium</taxon>
    </lineage>
</organism>
<accession>A0A0L6TW85</accession>
<feature type="domain" description="Response regulatory" evidence="4">
    <location>
        <begin position="4"/>
        <end position="119"/>
    </location>
</feature>
<gene>
    <name evidence="6" type="ORF">AKG39_18210</name>
</gene>
<dbReference type="EMBL" id="LGYO01000067">
    <property type="protein sequence ID" value="KNZ40327.1"/>
    <property type="molecule type" value="Genomic_DNA"/>
</dbReference>
<feature type="modified residue" description="4-aspartylphosphate" evidence="3">
    <location>
        <position position="56"/>
    </location>
</feature>
<evidence type="ECO:0000259" key="4">
    <source>
        <dbReference type="PROSITE" id="PS50110"/>
    </source>
</evidence>
<dbReference type="Pfam" id="PF04397">
    <property type="entry name" value="LytTR"/>
    <property type="match status" value="1"/>
</dbReference>
<evidence type="ECO:0000256" key="3">
    <source>
        <dbReference type="PROSITE-ProRule" id="PRU00169"/>
    </source>
</evidence>
<dbReference type="InterPro" id="IPR046947">
    <property type="entry name" value="LytR-like"/>
</dbReference>
<sequence>MTLKIAVCDDNPSDRQRLIALIKADHPDCACTAYESGEMLLWDFDSGAHFDIIFLDIYMAGITGVTAAQQIRLTDAETLLIFVSSSDEFYRESYDLYAFNYLIKPLTADKLNEVLGRAREQLNRDADQVVYITFMGNLHTVRCSQLLYLSSKQHTVNFCLKSGEILKSYGKLDDFVAQLPDDSFIRCHQSYLVNLNHVTAMTTGEFTIGDIRIPISRSYSGQARNQYRALLFRNF</sequence>
<dbReference type="AlphaFoldDB" id="A0A0L6TW85"/>
<dbReference type="Gene3D" id="2.40.50.1020">
    <property type="entry name" value="LytTr DNA-binding domain"/>
    <property type="match status" value="1"/>
</dbReference>
<dbReference type="PANTHER" id="PTHR37299:SF1">
    <property type="entry name" value="STAGE 0 SPORULATION PROTEIN A HOMOLOG"/>
    <property type="match status" value="1"/>
</dbReference>
<name>A0A0L6TW85_9FIRM</name>
<dbReference type="Gene3D" id="3.40.50.2300">
    <property type="match status" value="1"/>
</dbReference>
<protein>
    <recommendedName>
        <fullName evidence="1">Stage 0 sporulation protein A homolog</fullName>
    </recommendedName>
</protein>